<feature type="compositionally biased region" description="Basic residues" evidence="2">
    <location>
        <begin position="1012"/>
        <end position="1022"/>
    </location>
</feature>
<feature type="compositionally biased region" description="Basic residues" evidence="2">
    <location>
        <begin position="963"/>
        <end position="978"/>
    </location>
</feature>
<feature type="region of interest" description="Disordered" evidence="2">
    <location>
        <begin position="925"/>
        <end position="1022"/>
    </location>
</feature>
<dbReference type="Proteomes" id="UP000324585">
    <property type="component" value="Unassembled WGS sequence"/>
</dbReference>
<name>A0A5J4YGX6_PORPP</name>
<accession>A0A5J4YGX6</accession>
<reference evidence="4" key="1">
    <citation type="journal article" date="2019" name="Nat. Commun.">
        <title>Expansion of phycobilisome linker gene families in mesophilic red algae.</title>
        <authorList>
            <person name="Lee J."/>
            <person name="Kim D."/>
            <person name="Bhattacharya D."/>
            <person name="Yoon H.S."/>
        </authorList>
    </citation>
    <scope>NUCLEOTIDE SEQUENCE [LARGE SCALE GENOMIC DNA]</scope>
    <source>
        <strain evidence="4">CCMP 1328</strain>
    </source>
</reference>
<feature type="compositionally biased region" description="Low complexity" evidence="2">
    <location>
        <begin position="979"/>
        <end position="988"/>
    </location>
</feature>
<dbReference type="AlphaFoldDB" id="A0A5J4YGX6"/>
<protein>
    <recommendedName>
        <fullName evidence="5">Pentatricopeptide repeat-containing protein</fullName>
    </recommendedName>
</protein>
<dbReference type="Gene3D" id="1.25.40.10">
    <property type="entry name" value="Tetratricopeptide repeat domain"/>
    <property type="match status" value="1"/>
</dbReference>
<evidence type="ECO:0000256" key="2">
    <source>
        <dbReference type="SAM" id="MobiDB-lite"/>
    </source>
</evidence>
<feature type="compositionally biased region" description="Polar residues" evidence="2">
    <location>
        <begin position="889"/>
        <end position="904"/>
    </location>
</feature>
<keyword evidence="4" id="KW-1185">Reference proteome</keyword>
<proteinExistence type="predicted"/>
<gene>
    <name evidence="3" type="ORF">FVE85_4397</name>
</gene>
<dbReference type="EMBL" id="VRMN01000019">
    <property type="protein sequence ID" value="KAA8490766.1"/>
    <property type="molecule type" value="Genomic_DNA"/>
</dbReference>
<evidence type="ECO:0000313" key="3">
    <source>
        <dbReference type="EMBL" id="KAA8490766.1"/>
    </source>
</evidence>
<dbReference type="InterPro" id="IPR051222">
    <property type="entry name" value="PPR/CCM1_RNA-binding"/>
</dbReference>
<feature type="compositionally biased region" description="Polar residues" evidence="2">
    <location>
        <begin position="388"/>
        <end position="398"/>
    </location>
</feature>
<evidence type="ECO:0000313" key="4">
    <source>
        <dbReference type="Proteomes" id="UP000324585"/>
    </source>
</evidence>
<comment type="caution">
    <text evidence="3">The sequence shown here is derived from an EMBL/GenBank/DDBJ whole genome shotgun (WGS) entry which is preliminary data.</text>
</comment>
<evidence type="ECO:0008006" key="5">
    <source>
        <dbReference type="Google" id="ProtNLM"/>
    </source>
</evidence>
<feature type="compositionally biased region" description="Polar residues" evidence="2">
    <location>
        <begin position="928"/>
        <end position="958"/>
    </location>
</feature>
<organism evidence="3 4">
    <name type="scientific">Porphyridium purpureum</name>
    <name type="common">Red alga</name>
    <name type="synonym">Porphyridium cruentum</name>
    <dbReference type="NCBI Taxonomy" id="35688"/>
    <lineage>
        <taxon>Eukaryota</taxon>
        <taxon>Rhodophyta</taxon>
        <taxon>Bangiophyceae</taxon>
        <taxon>Porphyridiales</taxon>
        <taxon>Porphyridiaceae</taxon>
        <taxon>Porphyridium</taxon>
    </lineage>
</organism>
<dbReference type="InterPro" id="IPR011990">
    <property type="entry name" value="TPR-like_helical_dom_sf"/>
</dbReference>
<keyword evidence="1" id="KW-0677">Repeat</keyword>
<dbReference type="PANTHER" id="PTHR47942:SF63">
    <property type="entry name" value="PENTATRICOPEPTIDE REPEAT-CONTAINING PROTEIN"/>
    <property type="match status" value="1"/>
</dbReference>
<feature type="region of interest" description="Disordered" evidence="2">
    <location>
        <begin position="870"/>
        <end position="904"/>
    </location>
</feature>
<dbReference type="PANTHER" id="PTHR47942">
    <property type="entry name" value="TETRATRICOPEPTIDE REPEAT (TPR)-LIKE SUPERFAMILY PROTEIN-RELATED"/>
    <property type="match status" value="1"/>
</dbReference>
<sequence>MDGMFVGSGGAVGVRVRWRKVLVCELQTQRACGGEDVAAVDSACGSEAAHRMRAGQTVRRSAVPASAALEALLAGSAQIEEKSRPDAIQCTRVVMQRALSARRPDVALRAFQTFVKGHLLRSDSASDQHLVALAMVSALQIKSPKRAMIIYRAARGAALAMKRQTLDQLVAGLASNRWVQQAMQVHEENGRFPLSHHAAAACIDALGALPSPDGLDHAIAVFDSSQALYNESERQTVVAALIRACFAAGLDVGSVSSLLKERDCQWHEHASTAFEMFRQTVQLACVRLTASSTSEAAALHQPEFLFAGARKVLLKAQEAAVSKATGTDYLNTAMRVFVELEDPVGAAQFLRQCEAFRAWPELARVVALMAEEHSSLSDAESGDESEGFNAQLTSNVPSDRSGDQSLPDEALALEADTKTVSLLTEAAVRSDCFVLEMASIVHGVEEMLGNERDAELLLAQSLLSFRIADPRHPPLMWIRKLNAALVRHHAACTASTDSHDMFVVRILDTLAHCTFSGSFSDDSEMHAERRRFRSRVVQMAQQCFDEMCGNNGDNNNGVHGGSGVALKPTRAAYHALFRVFESGTAAHPKAASALLDNMHLDAVHRPEVAPCAETYAMVVRACTAVDLDMRRAMFFFDDLVSRGISPNAGVYAALIRGFGQKLQLEEALQVWRMARSSVSSSASVSHHQQQQSSLLPAPVVCEAMVECCMQHPRGIPHAIALLEEMHSAGMKSSLPVFACYDEMISSCRSAQDMRELLSGFSEHFGNAAALASGDHGDSEATDEEDIVLEDSPEWMAHESPTSRDTISDLTLGAILASMSSSSDSDTKRAQKWALQRVLNAMKVSGKKPNQLVMDYFALDGRAPLPKMSKKKMRFLRDVRSQGRGKDSLSEASLTQANNASSTRKQVLVKLRQAALREFSLLNEWRTGKQPNTSTQEQSESGARQQTKTISSYAVSRSGASGAKHQRKGKVALRNRRGSRLLGSGVSVSKAQNRARTPANAANSSVSAAAMQRTKRRANKKALSRVLDRLDCSREVHSE</sequence>
<feature type="compositionally biased region" description="Low complexity" evidence="2">
    <location>
        <begin position="998"/>
        <end position="1009"/>
    </location>
</feature>
<evidence type="ECO:0000256" key="1">
    <source>
        <dbReference type="ARBA" id="ARBA00022737"/>
    </source>
</evidence>
<feature type="compositionally biased region" description="Basic and acidic residues" evidence="2">
    <location>
        <begin position="874"/>
        <end position="888"/>
    </location>
</feature>
<feature type="region of interest" description="Disordered" evidence="2">
    <location>
        <begin position="376"/>
        <end position="405"/>
    </location>
</feature>